<keyword evidence="1" id="KW-0732">Signal</keyword>
<organism evidence="2 3">
    <name type="scientific">Agrobacterium larrymoorei</name>
    <dbReference type="NCBI Taxonomy" id="160699"/>
    <lineage>
        <taxon>Bacteria</taxon>
        <taxon>Pseudomonadati</taxon>
        <taxon>Pseudomonadota</taxon>
        <taxon>Alphaproteobacteria</taxon>
        <taxon>Hyphomicrobiales</taxon>
        <taxon>Rhizobiaceae</taxon>
        <taxon>Rhizobium/Agrobacterium group</taxon>
        <taxon>Agrobacterium</taxon>
    </lineage>
</organism>
<reference evidence="2" key="1">
    <citation type="submission" date="2023-05" db="EMBL/GenBank/DDBJ databases">
        <title>Complete genome sequence of Agrobacterium larrymoorei CFBP5477.</title>
        <authorList>
            <person name="Yen H.-C."/>
            <person name="Chou L."/>
            <person name="Lin Y.-C."/>
            <person name="Lai E.-M."/>
            <person name="Kuo C.-H."/>
        </authorList>
    </citation>
    <scope>NUCLEOTIDE SEQUENCE</scope>
    <source>
        <strain evidence="2">CFBP5477</strain>
    </source>
</reference>
<feature type="chain" id="PRO_5042283878" description="DUF2059 domain-containing protein" evidence="1">
    <location>
        <begin position="38"/>
        <end position="304"/>
    </location>
</feature>
<protein>
    <recommendedName>
        <fullName evidence="4">DUF2059 domain-containing protein</fullName>
    </recommendedName>
</protein>
<dbReference type="EMBL" id="CP124734">
    <property type="protein sequence ID" value="WHA43722.1"/>
    <property type="molecule type" value="Genomic_DNA"/>
</dbReference>
<feature type="signal peptide" evidence="1">
    <location>
        <begin position="1"/>
        <end position="37"/>
    </location>
</feature>
<evidence type="ECO:0008006" key="4">
    <source>
        <dbReference type="Google" id="ProtNLM"/>
    </source>
</evidence>
<evidence type="ECO:0000313" key="3">
    <source>
        <dbReference type="Proteomes" id="UP000298664"/>
    </source>
</evidence>
<accession>A0AAF0KGW2</accession>
<gene>
    <name evidence="2" type="ORF">CFBP5477_021125</name>
</gene>
<dbReference type="RefSeq" id="WP_137395498.1">
    <property type="nucleotide sequence ID" value="NZ_CP124734.1"/>
</dbReference>
<sequence>MLFNDFTSHVKKICLLKVCAVACLVYVILLTASHVFADEANNTIDSAVIRAERLDQRLADINAMVENSVAIEAAGTKLDVAKTKPLMLKAISQTFDLLQMKRTIVAAIEQPDNDYQNFKALDKAVSALTVSYAQIDKIYTDKDEVAGKSIQARLGDPKTRETVNDVANLMASPKLAADAASFQQAVGVALKISSDPGIYELNEEDQKKFLADLPNFLASLRERDINQSAYSRVITEEYARNELSYALATLSDDELDTLKMFYSSPTGIARTEALKKTYKNILSENTSIALDRYFRLIFAEGVKN</sequence>
<evidence type="ECO:0000256" key="1">
    <source>
        <dbReference type="SAM" id="SignalP"/>
    </source>
</evidence>
<evidence type="ECO:0000313" key="2">
    <source>
        <dbReference type="EMBL" id="WHA43722.1"/>
    </source>
</evidence>
<dbReference type="AlphaFoldDB" id="A0AAF0KGW2"/>
<name>A0AAF0KGW2_9HYPH</name>
<dbReference type="Proteomes" id="UP000298664">
    <property type="component" value="Chromosome Linear"/>
</dbReference>
<proteinExistence type="predicted"/>